<evidence type="ECO:0000256" key="2">
    <source>
        <dbReference type="ARBA" id="ARBA00023015"/>
    </source>
</evidence>
<comment type="similarity">
    <text evidence="1">Belongs to the NFYB/HAP3 subunit family.</text>
</comment>
<gene>
    <name evidence="7" type="ORF">AK88_05271</name>
</gene>
<feature type="domain" description="Transcription factor CBF/NF-Y/archaeal histone" evidence="6">
    <location>
        <begin position="1007"/>
        <end position="1069"/>
    </location>
</feature>
<organism evidence="7 8">
    <name type="scientific">Plasmodium fragile</name>
    <dbReference type="NCBI Taxonomy" id="5857"/>
    <lineage>
        <taxon>Eukaryota</taxon>
        <taxon>Sar</taxon>
        <taxon>Alveolata</taxon>
        <taxon>Apicomplexa</taxon>
        <taxon>Aconoidasida</taxon>
        <taxon>Haemosporida</taxon>
        <taxon>Plasmodiidae</taxon>
        <taxon>Plasmodium</taxon>
        <taxon>Plasmodium (Plasmodium)</taxon>
    </lineage>
</organism>
<keyword evidence="2" id="KW-0805">Transcription regulation</keyword>
<evidence type="ECO:0000256" key="5">
    <source>
        <dbReference type="SAM" id="MobiDB-lite"/>
    </source>
</evidence>
<dbReference type="GO" id="GO:0000978">
    <property type="term" value="F:RNA polymerase II cis-regulatory region sequence-specific DNA binding"/>
    <property type="evidence" value="ECO:0007669"/>
    <property type="project" value="TreeGrafter"/>
</dbReference>
<feature type="region of interest" description="Disordered" evidence="5">
    <location>
        <begin position="1096"/>
        <end position="1118"/>
    </location>
</feature>
<dbReference type="CDD" id="cd22907">
    <property type="entry name" value="HFD_NFYB"/>
    <property type="match status" value="1"/>
</dbReference>
<dbReference type="GO" id="GO:0016602">
    <property type="term" value="C:CCAAT-binding factor complex"/>
    <property type="evidence" value="ECO:0007669"/>
    <property type="project" value="InterPro"/>
</dbReference>
<evidence type="ECO:0000313" key="7">
    <source>
        <dbReference type="EMBL" id="KJP85102.1"/>
    </source>
</evidence>
<evidence type="ECO:0000256" key="3">
    <source>
        <dbReference type="ARBA" id="ARBA00023125"/>
    </source>
</evidence>
<dbReference type="GO" id="GO:0001228">
    <property type="term" value="F:DNA-binding transcription activator activity, RNA polymerase II-specific"/>
    <property type="evidence" value="ECO:0007669"/>
    <property type="project" value="InterPro"/>
</dbReference>
<dbReference type="SUPFAM" id="SSF47113">
    <property type="entry name" value="Histone-fold"/>
    <property type="match status" value="1"/>
</dbReference>
<dbReference type="EMBL" id="KQ001751">
    <property type="protein sequence ID" value="KJP85102.1"/>
    <property type="molecule type" value="Genomic_DNA"/>
</dbReference>
<dbReference type="GO" id="GO:0046982">
    <property type="term" value="F:protein heterodimerization activity"/>
    <property type="evidence" value="ECO:0007669"/>
    <property type="project" value="InterPro"/>
</dbReference>
<reference evidence="7 8" key="1">
    <citation type="submission" date="2014-03" db="EMBL/GenBank/DDBJ databases">
        <title>The Genome Sequence of Plasmodium fragile nilgiri.</title>
        <authorList>
            <consortium name="The Broad Institute Genomics Platform"/>
            <consortium name="The Broad Institute Genome Sequencing Center for Infectious Disease"/>
            <person name="Neafsey D."/>
            <person name="Duraisingh M."/>
            <person name="Young S.K."/>
            <person name="Zeng Q."/>
            <person name="Gargeya S."/>
            <person name="Abouelleil A."/>
            <person name="Alvarado L."/>
            <person name="Chapman S.B."/>
            <person name="Gainer-Dewar J."/>
            <person name="Goldberg J."/>
            <person name="Griggs A."/>
            <person name="Gujja S."/>
            <person name="Hansen M."/>
            <person name="Howarth C."/>
            <person name="Imamovic A."/>
            <person name="Larimer J."/>
            <person name="Pearson M."/>
            <person name="Poon T.W."/>
            <person name="Priest M."/>
            <person name="Roberts A."/>
            <person name="Saif S."/>
            <person name="Shea T."/>
            <person name="Sykes S."/>
            <person name="Wortman J."/>
            <person name="Nusbaum C."/>
            <person name="Birren B."/>
        </authorList>
    </citation>
    <scope>NUCLEOTIDE SEQUENCE [LARGE SCALE GENOMIC DNA]</scope>
    <source>
        <strain evidence="8">nilgiri</strain>
    </source>
</reference>
<feature type="compositionally biased region" description="Basic and acidic residues" evidence="5">
    <location>
        <begin position="1"/>
        <end position="11"/>
    </location>
</feature>
<dbReference type="Proteomes" id="UP000054561">
    <property type="component" value="Unassembled WGS sequence"/>
</dbReference>
<feature type="region of interest" description="Disordered" evidence="5">
    <location>
        <begin position="1"/>
        <end position="32"/>
    </location>
</feature>
<dbReference type="GeneID" id="24270585"/>
<feature type="region of interest" description="Disordered" evidence="5">
    <location>
        <begin position="614"/>
        <end position="703"/>
    </location>
</feature>
<feature type="compositionally biased region" description="Basic and acidic residues" evidence="5">
    <location>
        <begin position="679"/>
        <end position="689"/>
    </location>
</feature>
<dbReference type="AlphaFoldDB" id="A0A0D9QE76"/>
<dbReference type="Pfam" id="PF00808">
    <property type="entry name" value="CBFD_NFYB_HMF"/>
    <property type="match status" value="1"/>
</dbReference>
<protein>
    <recommendedName>
        <fullName evidence="6">Transcription factor CBF/NF-Y/archaeal histone domain-containing protein</fullName>
    </recommendedName>
</protein>
<dbReference type="InterPro" id="IPR009072">
    <property type="entry name" value="Histone-fold"/>
</dbReference>
<keyword evidence="8" id="KW-1185">Reference proteome</keyword>
<feature type="region of interest" description="Disordered" evidence="5">
    <location>
        <begin position="288"/>
        <end position="314"/>
    </location>
</feature>
<dbReference type="OrthoDB" id="386949at2759"/>
<evidence type="ECO:0000256" key="1">
    <source>
        <dbReference type="ARBA" id="ARBA00009053"/>
    </source>
</evidence>
<keyword evidence="4" id="KW-0804">Transcription</keyword>
<dbReference type="PANTHER" id="PTHR11064:SF9">
    <property type="entry name" value="NUCLEAR TRANSCRIPTION FACTOR Y SUBUNIT BETA"/>
    <property type="match status" value="1"/>
</dbReference>
<feature type="compositionally biased region" description="Basic and acidic residues" evidence="5">
    <location>
        <begin position="626"/>
        <end position="637"/>
    </location>
</feature>
<dbReference type="InterPro" id="IPR003958">
    <property type="entry name" value="CBFA_NFYB_domain"/>
</dbReference>
<evidence type="ECO:0000313" key="8">
    <source>
        <dbReference type="Proteomes" id="UP000054561"/>
    </source>
</evidence>
<evidence type="ECO:0000256" key="4">
    <source>
        <dbReference type="ARBA" id="ARBA00023163"/>
    </source>
</evidence>
<feature type="compositionally biased region" description="Polar residues" evidence="5">
    <location>
        <begin position="1109"/>
        <end position="1118"/>
    </location>
</feature>
<dbReference type="PANTHER" id="PTHR11064">
    <property type="entry name" value="CCAAT-BINDING TRANSCRIPTION FACTOR-RELATED"/>
    <property type="match status" value="1"/>
</dbReference>
<sequence>MKHEEIYDHSRNAQNGDASIKTEMTDDKNDSNMNGVRYDYVGKAVTNGSYDAADVKTNNFHADSSFSNKLISTIESENNLNEEYKYGYDNEILASHEIQATSKVMKSKNMSGVENVSPDSNVMDTNLVLIEEDESVGINQNGSFQNDDNINTEDKINSNGMERMSDVRSGSNSSAVNEVYRDKIKTGSSHTLSESNMDVDGRHTYISTQRGYAYDDSVSNQYYGKMQYKEMKEGVMEHLYFDKREKDDEGGVSGCGGVDADFDAVESDINFYDQQGLGLAVRDGSCLDPGGGKSDHKNGHKSEIGSDYHDAASTPIPPVPPENTAHYEADENYYQNYEAQKSVENFEQDISDVLPSAKSEHSEKKTLPNFESNAIKTHGPGGIIAMPNPTNTQLHKDCSYDSGLYGDGSNASLSVKPCENDMQGEDKNGNGEEVLDDVTWQGHKNDKEGGSAEGYQVKTNIGIAAVDKESDCIKGNQSNEGGPPTRADHDNVASTIMKEVTVECDSGEQEDGVDNAIMSLFEEDKLDGGGENGHLAHDGGVETGNEFQSSEEKVVYEKSVKKCANEKGTEDGDNYGAKSAEDVLVKKTMHSSIPSEGSNREEFYNGVSVGAPVNVENDLGVMRTKSSSDDAQQKGEYDSNVTTVNIPPKESSRGESGHGDSAAKQEQEGMTGPNGQPVKSKDNSSEFKVHTPSNTNGNENKGGVYSYMKGSNTMDDTITSTVSDNANEYELVEDGSEEKNEKAYPKIESENVQMESAYYTMANNNKRRRDCFADDEINKERKLNTQNTSLYGPLYASPEENVNKTFIVHTHGESYEEQKAEKTSYESCSKGEQYVNPQQEGDQNKAEGNFVNYSKENLGGVIFINRDNMISSDHSYDNGQSFMNNGTYDNTNVVETVVHDNVDTNGTYVPSLSQPNGQDSDPNCKANITHSFNDAEIKNNTNGYSQHIQVSVKSVKDNCDEYVDMDKENNNLSDDGKNSSDDNIEKKDSNQFEVNDKKKIKADSETLLPIANISRIMKRILPASAKVAKESKDIIRECVTEFIQFLTSEASDRCLRERRKTISGEDILFSMEKLGFNDYVEPLYQYLTKWKQLKGMNNSSNSQEKKCESSNQSLEENTTMNKSLSDVNMNNNTIMGTGAADNVMLTKGTDRLMSNMYRNPNEIFENNVNHMY</sequence>
<dbReference type="PRINTS" id="PR00615">
    <property type="entry name" value="CCAATSUBUNTA"/>
</dbReference>
<evidence type="ECO:0000259" key="6">
    <source>
        <dbReference type="Pfam" id="PF00808"/>
    </source>
</evidence>
<dbReference type="RefSeq" id="XP_012338296.1">
    <property type="nucleotide sequence ID" value="XM_012482873.1"/>
</dbReference>
<dbReference type="OMA" id="DINFYDQ"/>
<dbReference type="VEuPathDB" id="PlasmoDB:AK88_05271"/>
<proteinExistence type="inferred from homology"/>
<feature type="compositionally biased region" description="Basic and acidic residues" evidence="5">
    <location>
        <begin position="293"/>
        <end position="310"/>
    </location>
</feature>
<feature type="region of interest" description="Disordered" evidence="5">
    <location>
        <begin position="965"/>
        <end position="990"/>
    </location>
</feature>
<name>A0A0D9QE76_PLAFR</name>
<feature type="compositionally biased region" description="Basic and acidic residues" evidence="5">
    <location>
        <begin position="650"/>
        <end position="667"/>
    </location>
</feature>
<dbReference type="Gene3D" id="1.10.20.10">
    <property type="entry name" value="Histone, subunit A"/>
    <property type="match status" value="1"/>
</dbReference>
<keyword evidence="3" id="KW-0238">DNA-binding</keyword>
<accession>A0A0D9QE76</accession>
<dbReference type="InterPro" id="IPR027113">
    <property type="entry name" value="Transc_fact_NFYB/HAP3"/>
</dbReference>